<proteinExistence type="predicted"/>
<evidence type="ECO:0000259" key="2">
    <source>
        <dbReference type="Pfam" id="PF22106"/>
    </source>
</evidence>
<dbReference type="InterPro" id="IPR044922">
    <property type="entry name" value="DUF2063_N_sf"/>
</dbReference>
<dbReference type="InterPro" id="IPR018640">
    <property type="entry name" value="DUF2063"/>
</dbReference>
<organism evidence="3 4">
    <name type="scientific">Kangiella spongicola</name>
    <dbReference type="NCBI Taxonomy" id="796379"/>
    <lineage>
        <taxon>Bacteria</taxon>
        <taxon>Pseudomonadati</taxon>
        <taxon>Pseudomonadota</taxon>
        <taxon>Gammaproteobacteria</taxon>
        <taxon>Kangiellales</taxon>
        <taxon>Kangiellaceae</taxon>
        <taxon>Kangiella</taxon>
    </lineage>
</organism>
<dbReference type="OrthoDB" id="4146344at2"/>
<name>A0A318D0J2_9GAMM</name>
<evidence type="ECO:0000313" key="3">
    <source>
        <dbReference type="EMBL" id="PXF62511.1"/>
    </source>
</evidence>
<dbReference type="Gene3D" id="3.90.930.50">
    <property type="match status" value="1"/>
</dbReference>
<protein>
    <submittedName>
        <fullName evidence="3">DUF2063 domain-containing protein</fullName>
    </submittedName>
</protein>
<feature type="domain" description="Putative DNA-binding" evidence="1">
    <location>
        <begin position="10"/>
        <end position="96"/>
    </location>
</feature>
<feature type="domain" description="NGO1945-like C-terminal" evidence="2">
    <location>
        <begin position="149"/>
        <end position="248"/>
    </location>
</feature>
<reference evidence="3 4" key="1">
    <citation type="submission" date="2018-05" db="EMBL/GenBank/DDBJ databases">
        <title>Kangiella spongicola genome sequence.</title>
        <authorList>
            <person name="Maclea K.S."/>
            <person name="Goen A.E."/>
            <person name="Kelley C."/>
            <person name="Underriner A."/>
            <person name="Silverwood T."/>
            <person name="Trachtenberg A.M."/>
        </authorList>
    </citation>
    <scope>NUCLEOTIDE SEQUENCE [LARGE SCALE GENOMIC DNA]</scope>
    <source>
        <strain evidence="3 4">ATCC BAA-2076</strain>
    </source>
</reference>
<dbReference type="RefSeq" id="WP_110201420.1">
    <property type="nucleotide sequence ID" value="NZ_QICH01000003.1"/>
</dbReference>
<gene>
    <name evidence="3" type="ORF">DL796_09210</name>
</gene>
<sequence length="258" mass="29902">MNKELPKFQQVQFEFSKSLRNPAKFKSPEGIEARRMKVYQDLFYNNIEGFCSNGFPILRSLTSGEKWHPMVRGFFTDYRAESPYFVEIAKEFLSYLSEHRAPEADDLPFMLELAHWEWMEVETVSAKVDILGIPHDRNGDLMNEPVVVSPLAHSLVYEYPVHRIGQSYIPQEPPATPTFLLISRNRKHELDFMEANSMTYRLLDIFIEHLQEGRQIAGRVALEQLIEETQFPQPEQLLNGGQQILTSLLERDIILGTA</sequence>
<dbReference type="Pfam" id="PF22106">
    <property type="entry name" value="NGO1945_C"/>
    <property type="match status" value="1"/>
</dbReference>
<dbReference type="AlphaFoldDB" id="A0A318D0J2"/>
<evidence type="ECO:0000259" key="1">
    <source>
        <dbReference type="Pfam" id="PF09836"/>
    </source>
</evidence>
<dbReference type="Pfam" id="PF09836">
    <property type="entry name" value="DUF2063"/>
    <property type="match status" value="1"/>
</dbReference>
<dbReference type="EMBL" id="QICH01000003">
    <property type="protein sequence ID" value="PXF62511.1"/>
    <property type="molecule type" value="Genomic_DNA"/>
</dbReference>
<dbReference type="Gene3D" id="1.10.150.690">
    <property type="entry name" value="DUF2063"/>
    <property type="match status" value="1"/>
</dbReference>
<dbReference type="InterPro" id="IPR054098">
    <property type="entry name" value="NGO1945-like_C"/>
</dbReference>
<evidence type="ECO:0000313" key="4">
    <source>
        <dbReference type="Proteomes" id="UP000247689"/>
    </source>
</evidence>
<dbReference type="Proteomes" id="UP000247689">
    <property type="component" value="Unassembled WGS sequence"/>
</dbReference>
<comment type="caution">
    <text evidence="3">The sequence shown here is derived from an EMBL/GenBank/DDBJ whole genome shotgun (WGS) entry which is preliminary data.</text>
</comment>
<keyword evidence="4" id="KW-1185">Reference proteome</keyword>
<accession>A0A318D0J2</accession>